<dbReference type="GO" id="GO:0004185">
    <property type="term" value="F:serine-type carboxypeptidase activity"/>
    <property type="evidence" value="ECO:0007669"/>
    <property type="project" value="UniProtKB-UniRule"/>
</dbReference>
<evidence type="ECO:0000256" key="7">
    <source>
        <dbReference type="ARBA" id="ARBA00022801"/>
    </source>
</evidence>
<keyword evidence="5 11" id="KW-0645">Protease</keyword>
<dbReference type="FunFam" id="3.40.50.1820:FF:000030">
    <property type="entry name" value="Carboxypeptidase"/>
    <property type="match status" value="1"/>
</dbReference>
<evidence type="ECO:0000313" key="13">
    <source>
        <dbReference type="Proteomes" id="UP001154282"/>
    </source>
</evidence>
<dbReference type="PRINTS" id="PR00724">
    <property type="entry name" value="CRBOXYPTASEC"/>
</dbReference>
<dbReference type="AlphaFoldDB" id="A0AAV0RUU4"/>
<keyword evidence="9" id="KW-0325">Glycoprotein</keyword>
<dbReference type="GO" id="GO:0005773">
    <property type="term" value="C:vacuole"/>
    <property type="evidence" value="ECO:0007669"/>
    <property type="project" value="TreeGrafter"/>
</dbReference>
<dbReference type="EMBL" id="CAMGYJ010000011">
    <property type="protein sequence ID" value="CAI0560334.1"/>
    <property type="molecule type" value="Genomic_DNA"/>
</dbReference>
<feature type="signal peptide" evidence="11">
    <location>
        <begin position="1"/>
        <end position="24"/>
    </location>
</feature>
<sequence>MKWLVVVSLVAIITCSFFPAPGHCRSQAEKLKKLFHAKLRNEIKTSQFKAEEMDSRVVVEAAGGNKEADLIVRLPGQPLVSFKQYGGYIKVDPLNDRNMYYYFAEAQHPEKDQLPLVLWLNGGPGCSSLGYGAMTELGPFRVASDAKTLYRNKYAWNRAANVVFLESPAGVGFSYSNTSTDYTTGDVNTSLDNLVFLQNWLQRFPEYKGRDFYIAGESYAGHYVPQLARNILLNNLRTHDTSINLRGIMIGNAVIHDETDNIGMYDYYANHGMASPESVAAVHKHCNFSSDFTDDQTDRCIAADRDFSIATAPIFPYNIYAEDCLLYNGPTAAPLPFSITEFDECSAYYVEDYLNRKEVQKAMHANTTNIPRPWTACSDVVQYREASTSVLGDIHNLLANNVTVWIFSGDMDGRVPFTSSQYSIKVMKPTIETKFHPWYIAGQVGGYTETYKGGLTFATVRGAGHEVPSYQPLRALSLFMHFIGGTPLPNSKRF</sequence>
<keyword evidence="13" id="KW-1185">Reference proteome</keyword>
<evidence type="ECO:0000313" key="12">
    <source>
        <dbReference type="EMBL" id="CAI0560334.1"/>
    </source>
</evidence>
<protein>
    <recommendedName>
        <fullName evidence="11">Carboxypeptidase</fullName>
        <ecNumber evidence="11">3.4.16.-</ecNumber>
    </recommendedName>
</protein>
<dbReference type="Gene3D" id="6.10.250.940">
    <property type="match status" value="1"/>
</dbReference>
<evidence type="ECO:0000256" key="10">
    <source>
        <dbReference type="ARBA" id="ARBA00037399"/>
    </source>
</evidence>
<evidence type="ECO:0000256" key="3">
    <source>
        <dbReference type="ARBA" id="ARBA00022525"/>
    </source>
</evidence>
<dbReference type="Gene3D" id="3.40.50.11320">
    <property type="match status" value="1"/>
</dbReference>
<dbReference type="Proteomes" id="UP001154282">
    <property type="component" value="Unassembled WGS sequence"/>
</dbReference>
<dbReference type="InterPro" id="IPR029058">
    <property type="entry name" value="AB_hydrolase_fold"/>
</dbReference>
<evidence type="ECO:0000256" key="2">
    <source>
        <dbReference type="ARBA" id="ARBA00009431"/>
    </source>
</evidence>
<dbReference type="GO" id="GO:0006508">
    <property type="term" value="P:proteolysis"/>
    <property type="evidence" value="ECO:0007669"/>
    <property type="project" value="UniProtKB-KW"/>
</dbReference>
<evidence type="ECO:0000256" key="11">
    <source>
        <dbReference type="RuleBase" id="RU361156"/>
    </source>
</evidence>
<evidence type="ECO:0000256" key="6">
    <source>
        <dbReference type="ARBA" id="ARBA00022729"/>
    </source>
</evidence>
<keyword evidence="6 11" id="KW-0732">Signal</keyword>
<dbReference type="InterPro" id="IPR001563">
    <property type="entry name" value="Peptidase_S10"/>
</dbReference>
<evidence type="ECO:0000256" key="9">
    <source>
        <dbReference type="ARBA" id="ARBA00023180"/>
    </source>
</evidence>
<keyword evidence="8" id="KW-1015">Disulfide bond</keyword>
<dbReference type="FunFam" id="3.40.50.11320:FF:000002">
    <property type="entry name" value="Carboxypeptidase"/>
    <property type="match status" value="1"/>
</dbReference>
<dbReference type="EC" id="3.4.16.-" evidence="11"/>
<dbReference type="InterPro" id="IPR018202">
    <property type="entry name" value="Ser_caboxypep_ser_AS"/>
</dbReference>
<organism evidence="12 13">
    <name type="scientific">Linum tenue</name>
    <dbReference type="NCBI Taxonomy" id="586396"/>
    <lineage>
        <taxon>Eukaryota</taxon>
        <taxon>Viridiplantae</taxon>
        <taxon>Streptophyta</taxon>
        <taxon>Embryophyta</taxon>
        <taxon>Tracheophyta</taxon>
        <taxon>Spermatophyta</taxon>
        <taxon>Magnoliopsida</taxon>
        <taxon>eudicotyledons</taxon>
        <taxon>Gunneridae</taxon>
        <taxon>Pentapetalae</taxon>
        <taxon>rosids</taxon>
        <taxon>fabids</taxon>
        <taxon>Malpighiales</taxon>
        <taxon>Linaceae</taxon>
        <taxon>Linum</taxon>
    </lineage>
</organism>
<keyword evidence="7 11" id="KW-0378">Hydrolase</keyword>
<comment type="caution">
    <text evidence="12">The sequence shown here is derived from an EMBL/GenBank/DDBJ whole genome shotgun (WGS) entry which is preliminary data.</text>
</comment>
<evidence type="ECO:0000256" key="8">
    <source>
        <dbReference type="ARBA" id="ARBA00023157"/>
    </source>
</evidence>
<dbReference type="PANTHER" id="PTHR11802">
    <property type="entry name" value="SERINE PROTEASE FAMILY S10 SERINE CARBOXYPEPTIDASE"/>
    <property type="match status" value="1"/>
</dbReference>
<dbReference type="SUPFAM" id="SSF53474">
    <property type="entry name" value="alpha/beta-Hydrolases"/>
    <property type="match status" value="1"/>
</dbReference>
<evidence type="ECO:0000256" key="1">
    <source>
        <dbReference type="ARBA" id="ARBA00004613"/>
    </source>
</evidence>
<evidence type="ECO:0000256" key="5">
    <source>
        <dbReference type="ARBA" id="ARBA00022670"/>
    </source>
</evidence>
<comment type="similarity">
    <text evidence="2 11">Belongs to the peptidase S10 family.</text>
</comment>
<dbReference type="InterPro" id="IPR033124">
    <property type="entry name" value="Ser_caboxypep_his_AS"/>
</dbReference>
<accession>A0AAV0RUU4</accession>
<keyword evidence="4 11" id="KW-0121">Carboxypeptidase</keyword>
<name>A0AAV0RUU4_9ROSI</name>
<dbReference type="Pfam" id="PF00450">
    <property type="entry name" value="Peptidase_S10"/>
    <property type="match status" value="1"/>
</dbReference>
<comment type="function">
    <text evidence="10">Probable carboxypeptidase.</text>
</comment>
<proteinExistence type="inferred from homology"/>
<dbReference type="PROSITE" id="PS00560">
    <property type="entry name" value="CARBOXYPEPT_SER_HIS"/>
    <property type="match status" value="1"/>
</dbReference>
<keyword evidence="3" id="KW-0964">Secreted</keyword>
<comment type="subcellular location">
    <subcellularLocation>
        <location evidence="1">Secreted</location>
    </subcellularLocation>
</comment>
<dbReference type="PROSITE" id="PS00131">
    <property type="entry name" value="CARBOXYPEPT_SER_SER"/>
    <property type="match status" value="1"/>
</dbReference>
<dbReference type="GO" id="GO:0005576">
    <property type="term" value="C:extracellular region"/>
    <property type="evidence" value="ECO:0007669"/>
    <property type="project" value="UniProtKB-SubCell"/>
</dbReference>
<dbReference type="PANTHER" id="PTHR11802:SF132">
    <property type="entry name" value="SERINE CARBOXYPEPTIDASE-LIKE 36-RELATED"/>
    <property type="match status" value="1"/>
</dbReference>
<dbReference type="Gene3D" id="3.40.50.1820">
    <property type="entry name" value="alpha/beta hydrolase"/>
    <property type="match status" value="1"/>
</dbReference>
<evidence type="ECO:0000256" key="4">
    <source>
        <dbReference type="ARBA" id="ARBA00022645"/>
    </source>
</evidence>
<gene>
    <name evidence="12" type="ORF">LITE_LOCUS49646</name>
</gene>
<feature type="chain" id="PRO_5043090735" description="Carboxypeptidase" evidence="11">
    <location>
        <begin position="25"/>
        <end position="494"/>
    </location>
</feature>
<reference evidence="12" key="1">
    <citation type="submission" date="2022-08" db="EMBL/GenBank/DDBJ databases">
        <authorList>
            <person name="Gutierrez-Valencia J."/>
        </authorList>
    </citation>
    <scope>NUCLEOTIDE SEQUENCE</scope>
</reference>